<dbReference type="InterPro" id="IPR036397">
    <property type="entry name" value="RNaseH_sf"/>
</dbReference>
<protein>
    <submittedName>
        <fullName evidence="2">Non-LTR retrotransposon CATS</fullName>
    </submittedName>
</protein>
<evidence type="ECO:0000313" key="2">
    <source>
        <dbReference type="EMBL" id="JAA90739.1"/>
    </source>
</evidence>
<dbReference type="InterPro" id="IPR012337">
    <property type="entry name" value="RNaseH-like_sf"/>
</dbReference>
<dbReference type="AlphaFoldDB" id="S4PIJ9"/>
<dbReference type="InterPro" id="IPR002156">
    <property type="entry name" value="RNaseH_domain"/>
</dbReference>
<feature type="domain" description="RNase H type-1" evidence="1">
    <location>
        <begin position="48"/>
        <end position="179"/>
    </location>
</feature>
<organism evidence="2">
    <name type="scientific">Pararge aegeria</name>
    <name type="common">speckled wood butterfly</name>
    <dbReference type="NCBI Taxonomy" id="116150"/>
    <lineage>
        <taxon>Eukaryota</taxon>
        <taxon>Metazoa</taxon>
        <taxon>Ecdysozoa</taxon>
        <taxon>Arthropoda</taxon>
        <taxon>Hexapoda</taxon>
        <taxon>Insecta</taxon>
        <taxon>Pterygota</taxon>
        <taxon>Neoptera</taxon>
        <taxon>Endopterygota</taxon>
        <taxon>Lepidoptera</taxon>
        <taxon>Glossata</taxon>
        <taxon>Ditrysia</taxon>
        <taxon>Papilionoidea</taxon>
        <taxon>Nymphalidae</taxon>
        <taxon>Satyrinae</taxon>
        <taxon>Satyrini</taxon>
        <taxon>Parargina</taxon>
        <taxon>Pararge</taxon>
    </lineage>
</organism>
<dbReference type="Pfam" id="PF00075">
    <property type="entry name" value="RNase_H"/>
    <property type="match status" value="1"/>
</dbReference>
<accession>S4PIJ9</accession>
<proteinExistence type="predicted"/>
<dbReference type="GO" id="GO:0004523">
    <property type="term" value="F:RNA-DNA hybrid ribonuclease activity"/>
    <property type="evidence" value="ECO:0007669"/>
    <property type="project" value="InterPro"/>
</dbReference>
<reference evidence="2" key="2">
    <citation type="submission" date="2013-05" db="EMBL/GenBank/DDBJ databases">
        <authorList>
            <person name="Carter J.-M."/>
            <person name="Baker S.C."/>
            <person name="Pink R."/>
            <person name="Carter D.R.F."/>
            <person name="Collins A."/>
            <person name="Tomlin J."/>
            <person name="Gibbs M."/>
            <person name="Breuker C.J."/>
        </authorList>
    </citation>
    <scope>NUCLEOTIDE SEQUENCE</scope>
    <source>
        <tissue evidence="2">Ovary</tissue>
    </source>
</reference>
<reference evidence="2" key="1">
    <citation type="journal article" date="2013" name="BMC Genomics">
        <title>Unscrambling butterfly oogenesis.</title>
        <authorList>
            <person name="Carter J.M."/>
            <person name="Baker S.C."/>
            <person name="Pink R."/>
            <person name="Carter D.R."/>
            <person name="Collins A."/>
            <person name="Tomlin J."/>
            <person name="Gibbs M."/>
            <person name="Breuker C.J."/>
        </authorList>
    </citation>
    <scope>NUCLEOTIDE SEQUENCE</scope>
    <source>
        <tissue evidence="2">Ovary</tissue>
    </source>
</reference>
<dbReference type="GO" id="GO:0003676">
    <property type="term" value="F:nucleic acid binding"/>
    <property type="evidence" value="ECO:0007669"/>
    <property type="project" value="InterPro"/>
</dbReference>
<evidence type="ECO:0000259" key="1">
    <source>
        <dbReference type="PROSITE" id="PS50879"/>
    </source>
</evidence>
<name>S4PIJ9_9NEOP</name>
<dbReference type="PROSITE" id="PS50879">
    <property type="entry name" value="RNASE_H_1"/>
    <property type="match status" value="1"/>
</dbReference>
<sequence>MFTLNTWVTNIDINNVISTDLDSIKQAKRFYEINSLRNCIVQELNSKYGDYHILYTDGSKSDEISGAAFHDSGSNNILFKITSNVCIMSVELFAISEALAYVEASRYKKVVIFTDSKSALQHLARCASGLRGVPVAYAILARINNVLESFVELRLQWIPSHIGLRGNEKADLLAKTACLEGSEVFVMPNYAEVTVKYKSIIYDMWKEYFDRRSKEKGIWYRTIQSQPPRKPWFEVGKLNRSMIKIAHRLRSGHVPSNKFLFLMRKSDSPNCDVCGVVEDVHHLLIECARDDQGRRTLIRDLKLNLSDIGVFHTILSSPTSGEAKMIYDFYRSSYL</sequence>
<dbReference type="CDD" id="cd09276">
    <property type="entry name" value="Rnase_HI_RT_non_LTR"/>
    <property type="match status" value="1"/>
</dbReference>
<dbReference type="SUPFAM" id="SSF53098">
    <property type="entry name" value="Ribonuclease H-like"/>
    <property type="match status" value="1"/>
</dbReference>
<dbReference type="EMBL" id="GAIX01001821">
    <property type="protein sequence ID" value="JAA90739.1"/>
    <property type="molecule type" value="Transcribed_RNA"/>
</dbReference>
<dbReference type="Gene3D" id="3.30.420.10">
    <property type="entry name" value="Ribonuclease H-like superfamily/Ribonuclease H"/>
    <property type="match status" value="1"/>
</dbReference>